<feature type="transmembrane region" description="Helical" evidence="2">
    <location>
        <begin position="263"/>
        <end position="284"/>
    </location>
</feature>
<dbReference type="OrthoDB" id="2121849at2759"/>
<evidence type="ECO:0000256" key="1">
    <source>
        <dbReference type="SAM" id="MobiDB-lite"/>
    </source>
</evidence>
<accession>A0A077WBV6</accession>
<feature type="compositionally biased region" description="Polar residues" evidence="1">
    <location>
        <begin position="323"/>
        <end position="341"/>
    </location>
</feature>
<evidence type="ECO:0000256" key="2">
    <source>
        <dbReference type="SAM" id="Phobius"/>
    </source>
</evidence>
<protein>
    <submittedName>
        <fullName evidence="3">Uncharacterized protein</fullName>
    </submittedName>
</protein>
<feature type="region of interest" description="Disordered" evidence="1">
    <location>
        <begin position="317"/>
        <end position="353"/>
    </location>
</feature>
<dbReference type="AlphaFoldDB" id="A0A077WBV6"/>
<keyword evidence="2" id="KW-1133">Transmembrane helix</keyword>
<keyword evidence="2" id="KW-0812">Transmembrane</keyword>
<organism evidence="3">
    <name type="scientific">Lichtheimia ramosa</name>
    <dbReference type="NCBI Taxonomy" id="688394"/>
    <lineage>
        <taxon>Eukaryota</taxon>
        <taxon>Fungi</taxon>
        <taxon>Fungi incertae sedis</taxon>
        <taxon>Mucoromycota</taxon>
        <taxon>Mucoromycotina</taxon>
        <taxon>Mucoromycetes</taxon>
        <taxon>Mucorales</taxon>
        <taxon>Lichtheimiaceae</taxon>
        <taxon>Lichtheimia</taxon>
    </lineage>
</organism>
<evidence type="ECO:0000313" key="3">
    <source>
        <dbReference type="EMBL" id="CDS03633.1"/>
    </source>
</evidence>
<keyword evidence="2" id="KW-0472">Membrane</keyword>
<name>A0A077WBV6_9FUNG</name>
<sequence length="353" mass="39655">MASIYFDDYAFPSELYERDTGDFHMTIRTLLDFTPQILRELPKEPKDRKPLRIHLEAASFLQRNSRHVERFVHFLVDCCIEYFTRTTTYHHDEQRHYYTRSSSSSASSDKEKHSSKTSSTADKKKTKKDEDEQKEKTNNNSNNNMMAKSAVAASALGFSLYSTYQASAAMGHVNFQNQLERLLDHVSAALKSTSIWIKEREKLEDPVHDMIRQDVIRIRQLVHHVERLDSRSLRKKEAAGWGMGVVGSLSAVGGIAFGSMMVLSGGAAVALGGVLLTVATKGTAKSEESARALLEAEVRRLLKDIEREGASRQRMVAEMLGSAQDTKSPLLSKTSVKQEQPSFGPLKQKIPEM</sequence>
<dbReference type="EMBL" id="LK023313">
    <property type="protein sequence ID" value="CDS03633.1"/>
    <property type="molecule type" value="Genomic_DNA"/>
</dbReference>
<feature type="region of interest" description="Disordered" evidence="1">
    <location>
        <begin position="98"/>
        <end position="146"/>
    </location>
</feature>
<reference evidence="3" key="1">
    <citation type="journal article" date="2014" name="Genome Announc.">
        <title>De novo whole-genome sequence and genome annotation of Lichtheimia ramosa.</title>
        <authorList>
            <person name="Linde J."/>
            <person name="Schwartze V."/>
            <person name="Binder U."/>
            <person name="Lass-Florl C."/>
            <person name="Voigt K."/>
            <person name="Horn F."/>
        </authorList>
    </citation>
    <scope>NUCLEOTIDE SEQUENCE</scope>
    <source>
        <strain evidence="3">JMRC FSU:6197</strain>
    </source>
</reference>
<proteinExistence type="predicted"/>
<feature type="compositionally biased region" description="Basic and acidic residues" evidence="1">
    <location>
        <begin position="121"/>
        <end position="137"/>
    </location>
</feature>
<gene>
    <name evidence="3" type="ORF">LRAMOSA01035</name>
</gene>